<dbReference type="HAMAP" id="MF_01660">
    <property type="entry name" value="MenH"/>
    <property type="match status" value="1"/>
</dbReference>
<keyword evidence="1 3" id="KW-0474">Menaquinone biosynthesis</keyword>
<accession>A0A9X2WU40</accession>
<reference evidence="5" key="1">
    <citation type="journal article" date="2023" name="Int. J. Syst. Evol. Microbiol.">
        <title>&lt;i&gt;Shewanella septentrionalis&lt;/i&gt; sp. nov. and &lt;i&gt;Shewanella holmiensis&lt;/i&gt; sp. nov., isolated from Baltic Sea water and sediments.</title>
        <authorList>
            <person name="Martin-Rodriguez A.J."/>
            <person name="Thorell K."/>
            <person name="Joffre E."/>
            <person name="Jensie-Markopoulos S."/>
            <person name="Moore E.R.B."/>
            <person name="Sjoling A."/>
        </authorList>
    </citation>
    <scope>NUCLEOTIDE SEQUENCE</scope>
    <source>
        <strain evidence="5">SP1W3</strain>
    </source>
</reference>
<comment type="caution">
    <text evidence="5">The sequence shown here is derived from an EMBL/GenBank/DDBJ whole genome shotgun (WGS) entry which is preliminary data.</text>
</comment>
<sequence length="264" mass="29368">MPNMARYGDPSLPTLVLLHGFLGTKADWLPLMPALSQHFHCICLDLPGHGDNQAEGSTEAKLDFDFCVENIIARLDSLNPSPEPFHLYGYSLGGRIALHLAKAYPQRLLSLNLESCHPGLVDPQEKTARTKNDTQWAERLLHLASKDFLNLWYQQPVFADMTAAKRKALIKQRSAVLDLHPKQLLKEVFVATSLARQASMWDVPSQLACECHFFVGSQDTKFHALAQEWQLHAPILVHSIHGAGHNIHQAAPEALIATIVKLLG</sequence>
<dbReference type="NCBIfam" id="TIGR03695">
    <property type="entry name" value="menH_SHCHC"/>
    <property type="match status" value="1"/>
</dbReference>
<comment type="function">
    <text evidence="3">Catalyzes a proton abstraction reaction that results in 2,5-elimination of pyruvate from 2-succinyl-5-enolpyruvyl-6-hydroxy-3-cyclohexene-1-carboxylate (SEPHCHC) and the formation of 2-succinyl-6-hydroxy-2,4-cyclohexadiene-1-carboxylate (SHCHC).</text>
</comment>
<dbReference type="EC" id="4.2.99.20" evidence="3"/>
<evidence type="ECO:0000256" key="3">
    <source>
        <dbReference type="HAMAP-Rule" id="MF_01660"/>
    </source>
</evidence>
<comment type="pathway">
    <text evidence="3">Quinol/quinone metabolism; menaquinone biosynthesis.</text>
</comment>
<proteinExistence type="inferred from homology"/>
<comment type="similarity">
    <text evidence="3">Belongs to the AB hydrolase superfamily. MenH family.</text>
</comment>
<dbReference type="InterPro" id="IPR000073">
    <property type="entry name" value="AB_hydrolase_1"/>
</dbReference>
<dbReference type="PANTHER" id="PTHR42916">
    <property type="entry name" value="2-SUCCINYL-5-ENOLPYRUVYL-6-HYDROXY-3-CYCLOHEXENE-1-CARBOXYLATE SYNTHASE"/>
    <property type="match status" value="1"/>
</dbReference>
<gene>
    <name evidence="3 5" type="primary">menH</name>
    <name evidence="5" type="ORF">NE536_07845</name>
</gene>
<keyword evidence="6" id="KW-1185">Reference proteome</keyword>
<dbReference type="GO" id="GO:0070205">
    <property type="term" value="F:2-succinyl-6-hydroxy-2,4-cyclohexadiene-1-carboxylate synthase activity"/>
    <property type="evidence" value="ECO:0007669"/>
    <property type="project" value="UniProtKB-UniRule"/>
</dbReference>
<protein>
    <recommendedName>
        <fullName evidence="3">Putative 2-succinyl-6-hydroxy-2,4-cyclohexadiene-1-carboxylate synthase</fullName>
        <shortName evidence="3">SHCHC synthase</shortName>
        <ecNumber evidence="3">4.2.99.20</ecNumber>
    </recommendedName>
</protein>
<dbReference type="Gene3D" id="3.40.50.1820">
    <property type="entry name" value="alpha/beta hydrolase"/>
    <property type="match status" value="1"/>
</dbReference>
<dbReference type="Pfam" id="PF12697">
    <property type="entry name" value="Abhydrolase_6"/>
    <property type="match status" value="1"/>
</dbReference>
<dbReference type="PRINTS" id="PR00111">
    <property type="entry name" value="ABHYDROLASE"/>
</dbReference>
<dbReference type="Proteomes" id="UP001155604">
    <property type="component" value="Unassembled WGS sequence"/>
</dbReference>
<dbReference type="EMBL" id="JAMTCC010000010">
    <property type="protein sequence ID" value="MCT7945284.1"/>
    <property type="molecule type" value="Genomic_DNA"/>
</dbReference>
<name>A0A9X2WU40_9GAMM</name>
<feature type="domain" description="AB hydrolase-1" evidence="4">
    <location>
        <begin position="15"/>
        <end position="257"/>
    </location>
</feature>
<dbReference type="InterPro" id="IPR022485">
    <property type="entry name" value="SHCHC_synthase_MenH"/>
</dbReference>
<comment type="subunit">
    <text evidence="3">Monomer.</text>
</comment>
<dbReference type="RefSeq" id="WP_261272357.1">
    <property type="nucleotide sequence ID" value="NZ_JAMTCC010000010.1"/>
</dbReference>
<evidence type="ECO:0000256" key="1">
    <source>
        <dbReference type="ARBA" id="ARBA00022428"/>
    </source>
</evidence>
<comment type="pathway">
    <text evidence="3">Quinol/quinone metabolism; 1,4-dihydroxy-2-naphthoate biosynthesis; 1,4-dihydroxy-2-naphthoate from chorismate: step 3/7.</text>
</comment>
<evidence type="ECO:0000313" key="6">
    <source>
        <dbReference type="Proteomes" id="UP001155604"/>
    </source>
</evidence>
<keyword evidence="2 3" id="KW-0456">Lyase</keyword>
<evidence type="ECO:0000313" key="5">
    <source>
        <dbReference type="EMBL" id="MCT7945284.1"/>
    </source>
</evidence>
<dbReference type="AlphaFoldDB" id="A0A9X2WU40"/>
<comment type="catalytic activity">
    <reaction evidence="3">
        <text>5-enolpyruvoyl-6-hydroxy-2-succinyl-cyclohex-3-ene-1-carboxylate = (1R,6R)-6-hydroxy-2-succinyl-cyclohexa-2,4-diene-1-carboxylate + pyruvate</text>
        <dbReference type="Rhea" id="RHEA:25597"/>
        <dbReference type="ChEBI" id="CHEBI:15361"/>
        <dbReference type="ChEBI" id="CHEBI:58689"/>
        <dbReference type="ChEBI" id="CHEBI:58818"/>
        <dbReference type="EC" id="4.2.99.20"/>
    </reaction>
</comment>
<dbReference type="InterPro" id="IPR029058">
    <property type="entry name" value="AB_hydrolase_fold"/>
</dbReference>
<organism evidence="5 6">
    <name type="scientific">Shewanella septentrionalis</name>
    <dbReference type="NCBI Taxonomy" id="2952223"/>
    <lineage>
        <taxon>Bacteria</taxon>
        <taxon>Pseudomonadati</taxon>
        <taxon>Pseudomonadota</taxon>
        <taxon>Gammaproteobacteria</taxon>
        <taxon>Alteromonadales</taxon>
        <taxon>Shewanellaceae</taxon>
        <taxon>Shewanella</taxon>
    </lineage>
</organism>
<dbReference type="PANTHER" id="PTHR42916:SF1">
    <property type="entry name" value="PROTEIN PHYLLO, CHLOROPLASTIC"/>
    <property type="match status" value="1"/>
</dbReference>
<evidence type="ECO:0000256" key="2">
    <source>
        <dbReference type="ARBA" id="ARBA00023239"/>
    </source>
</evidence>
<dbReference type="GO" id="GO:0009234">
    <property type="term" value="P:menaquinone biosynthetic process"/>
    <property type="evidence" value="ECO:0007669"/>
    <property type="project" value="UniProtKB-UniRule"/>
</dbReference>
<evidence type="ECO:0000259" key="4">
    <source>
        <dbReference type="Pfam" id="PF12697"/>
    </source>
</evidence>
<dbReference type="SUPFAM" id="SSF53474">
    <property type="entry name" value="alpha/beta-Hydrolases"/>
    <property type="match status" value="1"/>
</dbReference>